<organism evidence="2 3">
    <name type="scientific">Linum tenue</name>
    <dbReference type="NCBI Taxonomy" id="586396"/>
    <lineage>
        <taxon>Eukaryota</taxon>
        <taxon>Viridiplantae</taxon>
        <taxon>Streptophyta</taxon>
        <taxon>Embryophyta</taxon>
        <taxon>Tracheophyta</taxon>
        <taxon>Spermatophyta</taxon>
        <taxon>Magnoliopsida</taxon>
        <taxon>eudicotyledons</taxon>
        <taxon>Gunneridae</taxon>
        <taxon>Pentapetalae</taxon>
        <taxon>rosids</taxon>
        <taxon>fabids</taxon>
        <taxon>Malpighiales</taxon>
        <taxon>Linaceae</taxon>
        <taxon>Linum</taxon>
    </lineage>
</organism>
<keyword evidence="1" id="KW-0812">Transmembrane</keyword>
<keyword evidence="1" id="KW-1133">Transmembrane helix</keyword>
<sequence length="58" mass="6469">MTGGGMMKYLSPKVRLQATEIQSLAFWGAAAGAGAIYLIQPFNWIRKTFFEKELDEGK</sequence>
<evidence type="ECO:0000313" key="3">
    <source>
        <dbReference type="Proteomes" id="UP001154282"/>
    </source>
</evidence>
<reference evidence="2" key="1">
    <citation type="submission" date="2022-08" db="EMBL/GenBank/DDBJ databases">
        <authorList>
            <person name="Gutierrez-Valencia J."/>
        </authorList>
    </citation>
    <scope>NUCLEOTIDE SEQUENCE</scope>
</reference>
<protein>
    <recommendedName>
        <fullName evidence="4">Ubiquinol-cytochrome c reductase complex 6.7 kDa protein</fullName>
    </recommendedName>
</protein>
<proteinExistence type="predicted"/>
<evidence type="ECO:0008006" key="4">
    <source>
        <dbReference type="Google" id="ProtNLM"/>
    </source>
</evidence>
<gene>
    <name evidence="2" type="ORF">LITE_LOCUS46350</name>
</gene>
<dbReference type="Proteomes" id="UP001154282">
    <property type="component" value="Unassembled WGS sequence"/>
</dbReference>
<name>A0AAV0R445_9ROSI</name>
<keyword evidence="1" id="KW-0472">Membrane</keyword>
<accession>A0AAV0R445</accession>
<dbReference type="EMBL" id="CAMGYJ010000010">
    <property type="protein sequence ID" value="CAI0552270.1"/>
    <property type="molecule type" value="Genomic_DNA"/>
</dbReference>
<evidence type="ECO:0000313" key="2">
    <source>
        <dbReference type="EMBL" id="CAI0552270.1"/>
    </source>
</evidence>
<keyword evidence="3" id="KW-1185">Reference proteome</keyword>
<feature type="transmembrane region" description="Helical" evidence="1">
    <location>
        <begin position="21"/>
        <end position="39"/>
    </location>
</feature>
<comment type="caution">
    <text evidence="2">The sequence shown here is derived from an EMBL/GenBank/DDBJ whole genome shotgun (WGS) entry which is preliminary data.</text>
</comment>
<dbReference type="AlphaFoldDB" id="A0AAV0R445"/>
<evidence type="ECO:0000256" key="1">
    <source>
        <dbReference type="SAM" id="Phobius"/>
    </source>
</evidence>